<dbReference type="PRINTS" id="PR00081">
    <property type="entry name" value="GDHRDH"/>
</dbReference>
<dbReference type="Proteomes" id="UP000229263">
    <property type="component" value="Unassembled WGS sequence"/>
</dbReference>
<evidence type="ECO:0000313" key="3">
    <source>
        <dbReference type="Proteomes" id="UP000229263"/>
    </source>
</evidence>
<name>A0ABX4N1Y7_9MICC</name>
<evidence type="ECO:0000256" key="1">
    <source>
        <dbReference type="ARBA" id="ARBA00006484"/>
    </source>
</evidence>
<dbReference type="InterPro" id="IPR020904">
    <property type="entry name" value="Sc_DH/Rdtase_CS"/>
</dbReference>
<accession>A0ABX4N1Y7</accession>
<dbReference type="CDD" id="cd05233">
    <property type="entry name" value="SDR_c"/>
    <property type="match status" value="1"/>
</dbReference>
<dbReference type="SUPFAM" id="SSF51735">
    <property type="entry name" value="NAD(P)-binding Rossmann-fold domains"/>
    <property type="match status" value="1"/>
</dbReference>
<dbReference type="InterPro" id="IPR036291">
    <property type="entry name" value="NAD(P)-bd_dom_sf"/>
</dbReference>
<evidence type="ECO:0000313" key="2">
    <source>
        <dbReference type="EMBL" id="PJJ44434.1"/>
    </source>
</evidence>
<dbReference type="PRINTS" id="PR00080">
    <property type="entry name" value="SDRFAMILY"/>
</dbReference>
<comment type="caution">
    <text evidence="2">The sequence shown here is derived from an EMBL/GenBank/DDBJ whole genome shotgun (WGS) entry which is preliminary data.</text>
</comment>
<gene>
    <name evidence="2" type="ORF">ATK23_1668</name>
</gene>
<dbReference type="Gene3D" id="3.40.50.720">
    <property type="entry name" value="NAD(P)-binding Rossmann-like Domain"/>
    <property type="match status" value="1"/>
</dbReference>
<keyword evidence="3" id="KW-1185">Reference proteome</keyword>
<dbReference type="InterPro" id="IPR002347">
    <property type="entry name" value="SDR_fam"/>
</dbReference>
<comment type="similarity">
    <text evidence="1">Belongs to the short-chain dehydrogenases/reductases (SDR) family.</text>
</comment>
<dbReference type="Pfam" id="PF13561">
    <property type="entry name" value="adh_short_C2"/>
    <property type="match status" value="1"/>
</dbReference>
<dbReference type="EMBL" id="PGEY01000001">
    <property type="protein sequence ID" value="PJJ44434.1"/>
    <property type="molecule type" value="Genomic_DNA"/>
</dbReference>
<organism evidence="2 3">
    <name type="scientific">Glutamicibacter mysorens</name>
    <dbReference type="NCBI Taxonomy" id="257984"/>
    <lineage>
        <taxon>Bacteria</taxon>
        <taxon>Bacillati</taxon>
        <taxon>Actinomycetota</taxon>
        <taxon>Actinomycetes</taxon>
        <taxon>Micrococcales</taxon>
        <taxon>Micrococcaceae</taxon>
        <taxon>Glutamicibacter</taxon>
    </lineage>
</organism>
<dbReference type="RefSeq" id="WP_066140702.1">
    <property type="nucleotide sequence ID" value="NZ_PGEY01000001.1"/>
</dbReference>
<protein>
    <submittedName>
        <fullName evidence="2">NAD(P)-dependent dehydrogenase (Short-subunit alcohol dehydrogenase family)</fullName>
    </submittedName>
</protein>
<proteinExistence type="inferred from homology"/>
<dbReference type="PANTHER" id="PTHR42760">
    <property type="entry name" value="SHORT-CHAIN DEHYDROGENASES/REDUCTASES FAMILY MEMBER"/>
    <property type="match status" value="1"/>
</dbReference>
<dbReference type="PROSITE" id="PS00061">
    <property type="entry name" value="ADH_SHORT"/>
    <property type="match status" value="1"/>
</dbReference>
<dbReference type="PANTHER" id="PTHR42760:SF40">
    <property type="entry name" value="3-OXOACYL-[ACYL-CARRIER-PROTEIN] REDUCTASE, CHLOROPLASTIC"/>
    <property type="match status" value="1"/>
</dbReference>
<sequence>MAFTVVTGGGRGLGAAIALRLATSRNLILGYRQDEASAQAVATQARELGATCHVLQIDCANEESVAGFFARVKDFGALEGLVNNAGAATAIGKLADNQLADIGADLNTNLLGPIACIKHALPLFHAHGGGAIVNISSVAAESGSPFTYVHYAAAKAGVEALTVGLSKELAMDGIRVNAVSPGTLWTEFHRDPQRPALVAETIPMRRAGMPEEVAGAVAWLLSSEAAYTTGSILKVSGGL</sequence>
<reference evidence="2 3" key="1">
    <citation type="submission" date="2017-11" db="EMBL/GenBank/DDBJ databases">
        <title>Sequencing the genomes of 1000 actinobacteria strains.</title>
        <authorList>
            <person name="Klenk H.-P."/>
        </authorList>
    </citation>
    <scope>NUCLEOTIDE SEQUENCE [LARGE SCALE GENOMIC DNA]</scope>
    <source>
        <strain evidence="2 3">DSM 12798</strain>
    </source>
</reference>